<dbReference type="Proteomes" id="UP000516437">
    <property type="component" value="Chromosome 4"/>
</dbReference>
<dbReference type="SUPFAM" id="SSF52087">
    <property type="entry name" value="CRAL/TRIO domain"/>
    <property type="match status" value="1"/>
</dbReference>
<evidence type="ECO:0000259" key="3">
    <source>
        <dbReference type="PROSITE" id="PS50191"/>
    </source>
</evidence>
<organism evidence="4 5">
    <name type="scientific">Morella rubra</name>
    <name type="common">Chinese bayberry</name>
    <dbReference type="NCBI Taxonomy" id="262757"/>
    <lineage>
        <taxon>Eukaryota</taxon>
        <taxon>Viridiplantae</taxon>
        <taxon>Streptophyta</taxon>
        <taxon>Embryophyta</taxon>
        <taxon>Tracheophyta</taxon>
        <taxon>Spermatophyta</taxon>
        <taxon>Magnoliopsida</taxon>
        <taxon>eudicotyledons</taxon>
        <taxon>Gunneridae</taxon>
        <taxon>Pentapetalae</taxon>
        <taxon>rosids</taxon>
        <taxon>fabids</taxon>
        <taxon>Fagales</taxon>
        <taxon>Myricaceae</taxon>
        <taxon>Morella</taxon>
    </lineage>
</organism>
<protein>
    <submittedName>
        <fullName evidence="4">Phosphatidylinositol/phosphatidylcholine transfer protein SFH2</fullName>
    </submittedName>
</protein>
<keyword evidence="2" id="KW-1133">Transmembrane helix</keyword>
<evidence type="ECO:0000313" key="5">
    <source>
        <dbReference type="Proteomes" id="UP000516437"/>
    </source>
</evidence>
<dbReference type="PANTHER" id="PTHR47041">
    <property type="entry name" value="SEC14 CYTOSOLIC FACTOR FAMILY PROTEIN / PHOSPHOGLYCERIDE TRANSFER FAMILY PROTEIN"/>
    <property type="match status" value="1"/>
</dbReference>
<evidence type="ECO:0000256" key="1">
    <source>
        <dbReference type="SAM" id="MobiDB-lite"/>
    </source>
</evidence>
<feature type="compositionally biased region" description="Polar residues" evidence="1">
    <location>
        <begin position="154"/>
        <end position="167"/>
    </location>
</feature>
<evidence type="ECO:0000313" key="4">
    <source>
        <dbReference type="EMBL" id="KAB1216311.1"/>
    </source>
</evidence>
<reference evidence="4 5" key="1">
    <citation type="journal article" date="2019" name="Plant Biotechnol. J.">
        <title>The red bayberry genome and genetic basis of sex determination.</title>
        <authorList>
            <person name="Jia H.M."/>
            <person name="Jia H.J."/>
            <person name="Cai Q.L."/>
            <person name="Wang Y."/>
            <person name="Zhao H.B."/>
            <person name="Yang W.F."/>
            <person name="Wang G.Y."/>
            <person name="Li Y.H."/>
            <person name="Zhan D.L."/>
            <person name="Shen Y.T."/>
            <person name="Niu Q.F."/>
            <person name="Chang L."/>
            <person name="Qiu J."/>
            <person name="Zhao L."/>
            <person name="Xie H.B."/>
            <person name="Fu W.Y."/>
            <person name="Jin J."/>
            <person name="Li X.W."/>
            <person name="Jiao Y."/>
            <person name="Zhou C.C."/>
            <person name="Tu T."/>
            <person name="Chai C.Y."/>
            <person name="Gao J.L."/>
            <person name="Fan L.J."/>
            <person name="van de Weg E."/>
            <person name="Wang J.Y."/>
            <person name="Gao Z.S."/>
        </authorList>
    </citation>
    <scope>NUCLEOTIDE SEQUENCE [LARGE SCALE GENOMIC DNA]</scope>
    <source>
        <tissue evidence="4">Leaves</tissue>
    </source>
</reference>
<gene>
    <name evidence="4" type="ORF">CJ030_MR4G003057</name>
</gene>
<dbReference type="InterPro" id="IPR001251">
    <property type="entry name" value="CRAL-TRIO_dom"/>
</dbReference>
<accession>A0A6A1VTS5</accession>
<dbReference type="Pfam" id="PF00650">
    <property type="entry name" value="CRAL_TRIO"/>
    <property type="match status" value="1"/>
</dbReference>
<dbReference type="PROSITE" id="PS50191">
    <property type="entry name" value="CRAL_TRIO"/>
    <property type="match status" value="1"/>
</dbReference>
<dbReference type="SMART" id="SM00516">
    <property type="entry name" value="SEC14"/>
    <property type="match status" value="1"/>
</dbReference>
<keyword evidence="2" id="KW-0472">Membrane</keyword>
<sequence length="511" mass="56845">MGDSLNLRRSSEASCVTTAKKVSKGSLVAACPRAASNTFRHIASGRHGIFGSGAVSQAALFLLKVAALEMVRRFSMAKFPFAWHGLQTLQMFCYPPFKWIQRWAPFKGLVGGMQKVSRPVLFLSIATAFSDEAECCSGISDGGNDLNTYPEPGSEQSPVQPSMDTRTSDGSFHVASENWLTELHKELKKQGICLPERIDDDELRRFYSVGNGDLTSLLTSVKKTICWRANYRILSAQELETWSDMVFWHGFDVQNRPCLIIRLGFACTTLPSRDKPRFAQAVVSQVEHGVLHLVDPENSQITVLVDCYGLSPLKVPMKMIRSCCSILQDHFPCRLGCLFVIRLPPLVRVLAQTLIQVLKPMTRKKLKIEGEMYKKLLSDYLLALPSYLGGKCTCTKCSTIGISHMPQPPRSRMNNVPPITVVSNGGNPPAPHPADEIDIQLNGNCDQVVRTAMISILMLWVFMALVAGFVDLKAVLFCMLELRLFRVNRPFSFPCVALLLLRVVDLCVHFS</sequence>
<dbReference type="OrthoDB" id="1434354at2759"/>
<evidence type="ECO:0000256" key="2">
    <source>
        <dbReference type="SAM" id="Phobius"/>
    </source>
</evidence>
<dbReference type="CDD" id="cd00170">
    <property type="entry name" value="SEC14"/>
    <property type="match status" value="1"/>
</dbReference>
<dbReference type="PANTHER" id="PTHR47041:SF2">
    <property type="entry name" value="SEC14 CYTOSOLIC FACTOR FAMILY PROTEIN _ PHOSPHOGLYCERIDE TRANSFER FAMILY PROTEIN"/>
    <property type="match status" value="1"/>
</dbReference>
<feature type="transmembrane region" description="Helical" evidence="2">
    <location>
        <begin position="457"/>
        <end position="480"/>
    </location>
</feature>
<dbReference type="AlphaFoldDB" id="A0A6A1VTS5"/>
<name>A0A6A1VTS5_9ROSI</name>
<keyword evidence="5" id="KW-1185">Reference proteome</keyword>
<dbReference type="InterPro" id="IPR036865">
    <property type="entry name" value="CRAL-TRIO_dom_sf"/>
</dbReference>
<feature type="region of interest" description="Disordered" evidence="1">
    <location>
        <begin position="146"/>
        <end position="167"/>
    </location>
</feature>
<comment type="caution">
    <text evidence="4">The sequence shown here is derived from an EMBL/GenBank/DDBJ whole genome shotgun (WGS) entry which is preliminary data.</text>
</comment>
<feature type="domain" description="CRAL-TRIO" evidence="3">
    <location>
        <begin position="248"/>
        <end position="396"/>
    </location>
</feature>
<proteinExistence type="predicted"/>
<dbReference type="EMBL" id="RXIC02000022">
    <property type="protein sequence ID" value="KAB1216311.1"/>
    <property type="molecule type" value="Genomic_DNA"/>
</dbReference>
<keyword evidence="2" id="KW-0812">Transmembrane</keyword>
<dbReference type="Gene3D" id="3.40.525.10">
    <property type="entry name" value="CRAL-TRIO lipid binding domain"/>
    <property type="match status" value="1"/>
</dbReference>